<feature type="active site" description="Proton acceptor" evidence="9">
    <location>
        <position position="49"/>
    </location>
</feature>
<evidence type="ECO:0000313" key="12">
    <source>
        <dbReference type="Proteomes" id="UP000199230"/>
    </source>
</evidence>
<evidence type="ECO:0000256" key="1">
    <source>
        <dbReference type="ARBA" id="ARBA00003365"/>
    </source>
</evidence>
<dbReference type="Pfam" id="PF00290">
    <property type="entry name" value="Trp_syntA"/>
    <property type="match status" value="1"/>
</dbReference>
<comment type="subunit">
    <text evidence="3 9">Tetramer of two alpha and two beta chains.</text>
</comment>
<keyword evidence="7 9" id="KW-0456">Lyase</keyword>
<dbReference type="InterPro" id="IPR013785">
    <property type="entry name" value="Aldolase_TIM"/>
</dbReference>
<dbReference type="EMBL" id="FNPV01000001">
    <property type="protein sequence ID" value="SDY27713.1"/>
    <property type="molecule type" value="Genomic_DNA"/>
</dbReference>
<dbReference type="NCBIfam" id="TIGR00262">
    <property type="entry name" value="trpA"/>
    <property type="match status" value="1"/>
</dbReference>
<evidence type="ECO:0000256" key="4">
    <source>
        <dbReference type="ARBA" id="ARBA00022605"/>
    </source>
</evidence>
<dbReference type="Proteomes" id="UP000199230">
    <property type="component" value="Unassembled WGS sequence"/>
</dbReference>
<keyword evidence="5 9" id="KW-0822">Tryptophan biosynthesis</keyword>
<evidence type="ECO:0000256" key="3">
    <source>
        <dbReference type="ARBA" id="ARBA00011270"/>
    </source>
</evidence>
<dbReference type="FunFam" id="3.20.20.70:FF:000037">
    <property type="entry name" value="Tryptophan synthase alpha chain"/>
    <property type="match status" value="1"/>
</dbReference>
<keyword evidence="6 9" id="KW-0057">Aromatic amino acid biosynthesis</keyword>
<proteinExistence type="inferred from homology"/>
<name>A0A1H3IIN4_9FIRM</name>
<evidence type="ECO:0000256" key="2">
    <source>
        <dbReference type="ARBA" id="ARBA00004733"/>
    </source>
</evidence>
<comment type="function">
    <text evidence="1 9">The alpha subunit is responsible for the aldol cleavage of indoleglycerol phosphate to indole and glyceraldehyde 3-phosphate.</text>
</comment>
<gene>
    <name evidence="9" type="primary">trpA</name>
    <name evidence="11" type="ORF">SAMN05192546_101176</name>
</gene>
<dbReference type="OrthoDB" id="9804578at2"/>
<dbReference type="InterPro" id="IPR011060">
    <property type="entry name" value="RibuloseP-bd_barrel"/>
</dbReference>
<dbReference type="EC" id="4.2.1.20" evidence="9"/>
<dbReference type="InterPro" id="IPR002028">
    <property type="entry name" value="Trp_synthase_suA"/>
</dbReference>
<evidence type="ECO:0000256" key="10">
    <source>
        <dbReference type="RuleBase" id="RU003662"/>
    </source>
</evidence>
<dbReference type="HAMAP" id="MF_00131">
    <property type="entry name" value="Trp_synth_alpha"/>
    <property type="match status" value="1"/>
</dbReference>
<organism evidence="11 12">
    <name type="scientific">Tindallia californiensis</name>
    <dbReference type="NCBI Taxonomy" id="159292"/>
    <lineage>
        <taxon>Bacteria</taxon>
        <taxon>Bacillati</taxon>
        <taxon>Bacillota</taxon>
        <taxon>Clostridia</taxon>
        <taxon>Peptostreptococcales</taxon>
        <taxon>Tindalliaceae</taxon>
        <taxon>Tindallia</taxon>
    </lineage>
</organism>
<dbReference type="STRING" id="159292.SAMN05192546_101176"/>
<dbReference type="InterPro" id="IPR018204">
    <property type="entry name" value="Trp_synthase_alpha_AS"/>
</dbReference>
<evidence type="ECO:0000256" key="7">
    <source>
        <dbReference type="ARBA" id="ARBA00023239"/>
    </source>
</evidence>
<keyword evidence="12" id="KW-1185">Reference proteome</keyword>
<sequence>MTRINTKFMSLKEDKKKALIPFIMAGDPDINTTIKLVLELEKAGADIIELGLPYSDPLADGPVLQRSAKKAIEKGMDMDQYLKLIESIRQKTEVPLVGLVYVNSLLQYGWDDFGKCAKKAGLDGVIIPDLPKEARFYDGFALSPLPITEIRLVAPTSGERVRTIAKDADGFLYCIASKGVTGARNTLDEGLETFMTQVRQETNCPTALGFGISSPEMVMEIRELADGFIIGSSLMEKVEEDVKRNKGFVKTIDFIATLREALDKNR</sequence>
<dbReference type="GO" id="GO:0004834">
    <property type="term" value="F:tryptophan synthase activity"/>
    <property type="evidence" value="ECO:0007669"/>
    <property type="project" value="UniProtKB-UniRule"/>
</dbReference>
<dbReference type="PROSITE" id="PS00167">
    <property type="entry name" value="TRP_SYNTHASE_ALPHA"/>
    <property type="match status" value="1"/>
</dbReference>
<evidence type="ECO:0000256" key="5">
    <source>
        <dbReference type="ARBA" id="ARBA00022822"/>
    </source>
</evidence>
<dbReference type="UniPathway" id="UPA00035">
    <property type="reaction ID" value="UER00044"/>
</dbReference>
<dbReference type="CDD" id="cd04724">
    <property type="entry name" value="Tryptophan_synthase_alpha"/>
    <property type="match status" value="1"/>
</dbReference>
<dbReference type="PANTHER" id="PTHR43406">
    <property type="entry name" value="TRYPTOPHAN SYNTHASE, ALPHA CHAIN"/>
    <property type="match status" value="1"/>
</dbReference>
<comment type="similarity">
    <text evidence="9 10">Belongs to the TrpA family.</text>
</comment>
<dbReference type="SUPFAM" id="SSF51366">
    <property type="entry name" value="Ribulose-phoshate binding barrel"/>
    <property type="match status" value="1"/>
</dbReference>
<evidence type="ECO:0000256" key="8">
    <source>
        <dbReference type="ARBA" id="ARBA00049047"/>
    </source>
</evidence>
<comment type="catalytic activity">
    <reaction evidence="8 9">
        <text>(1S,2R)-1-C-(indol-3-yl)glycerol 3-phosphate + L-serine = D-glyceraldehyde 3-phosphate + L-tryptophan + H2O</text>
        <dbReference type="Rhea" id="RHEA:10532"/>
        <dbReference type="ChEBI" id="CHEBI:15377"/>
        <dbReference type="ChEBI" id="CHEBI:33384"/>
        <dbReference type="ChEBI" id="CHEBI:57912"/>
        <dbReference type="ChEBI" id="CHEBI:58866"/>
        <dbReference type="ChEBI" id="CHEBI:59776"/>
        <dbReference type="EC" id="4.2.1.20"/>
    </reaction>
</comment>
<evidence type="ECO:0000313" key="11">
    <source>
        <dbReference type="EMBL" id="SDY27713.1"/>
    </source>
</evidence>
<reference evidence="11 12" key="1">
    <citation type="submission" date="2016-10" db="EMBL/GenBank/DDBJ databases">
        <authorList>
            <person name="de Groot N.N."/>
        </authorList>
    </citation>
    <scope>NUCLEOTIDE SEQUENCE [LARGE SCALE GENOMIC DNA]</scope>
    <source>
        <strain evidence="11 12">APO</strain>
    </source>
</reference>
<comment type="pathway">
    <text evidence="2 9">Amino-acid biosynthesis; L-tryptophan biosynthesis; L-tryptophan from chorismate: step 5/5.</text>
</comment>
<evidence type="ECO:0000256" key="6">
    <source>
        <dbReference type="ARBA" id="ARBA00023141"/>
    </source>
</evidence>
<feature type="active site" description="Proton acceptor" evidence="9">
    <location>
        <position position="60"/>
    </location>
</feature>
<dbReference type="Gene3D" id="3.20.20.70">
    <property type="entry name" value="Aldolase class I"/>
    <property type="match status" value="1"/>
</dbReference>
<accession>A0A1H3IIN4</accession>
<keyword evidence="4 9" id="KW-0028">Amino-acid biosynthesis</keyword>
<dbReference type="PANTHER" id="PTHR43406:SF1">
    <property type="entry name" value="TRYPTOPHAN SYNTHASE ALPHA CHAIN, CHLOROPLASTIC"/>
    <property type="match status" value="1"/>
</dbReference>
<dbReference type="GO" id="GO:0005829">
    <property type="term" value="C:cytosol"/>
    <property type="evidence" value="ECO:0007669"/>
    <property type="project" value="TreeGrafter"/>
</dbReference>
<evidence type="ECO:0000256" key="9">
    <source>
        <dbReference type="HAMAP-Rule" id="MF_00131"/>
    </source>
</evidence>
<protein>
    <recommendedName>
        <fullName evidence="9">Tryptophan synthase alpha chain</fullName>
        <ecNumber evidence="9">4.2.1.20</ecNumber>
    </recommendedName>
</protein>
<dbReference type="AlphaFoldDB" id="A0A1H3IIN4"/>
<dbReference type="RefSeq" id="WP_093309972.1">
    <property type="nucleotide sequence ID" value="NZ_FNPV01000001.1"/>
</dbReference>